<dbReference type="PROSITE" id="PS51450">
    <property type="entry name" value="LRR"/>
    <property type="match status" value="4"/>
</dbReference>
<gene>
    <name evidence="5" type="ORF">EGW08_021580</name>
</gene>
<evidence type="ECO:0000313" key="5">
    <source>
        <dbReference type="EMBL" id="RUS70659.1"/>
    </source>
</evidence>
<feature type="non-terminal residue" evidence="5">
    <location>
        <position position="1"/>
    </location>
</feature>
<protein>
    <recommendedName>
        <fullName evidence="4">PX domain-containing protein</fullName>
    </recommendedName>
</protein>
<organism evidence="5 6">
    <name type="scientific">Elysia chlorotica</name>
    <name type="common">Eastern emerald elysia</name>
    <name type="synonym">Sea slug</name>
    <dbReference type="NCBI Taxonomy" id="188477"/>
    <lineage>
        <taxon>Eukaryota</taxon>
        <taxon>Metazoa</taxon>
        <taxon>Spiralia</taxon>
        <taxon>Lophotrochozoa</taxon>
        <taxon>Mollusca</taxon>
        <taxon>Gastropoda</taxon>
        <taxon>Heterobranchia</taxon>
        <taxon>Euthyneura</taxon>
        <taxon>Panpulmonata</taxon>
        <taxon>Sacoglossa</taxon>
        <taxon>Placobranchoidea</taxon>
        <taxon>Plakobranchidae</taxon>
        <taxon>Elysia</taxon>
    </lineage>
</organism>
<dbReference type="STRING" id="188477.A0A433SNA0"/>
<sequence>DLEIENCIYSRLHNFVRHSSLFRQCRNLKKKMAHFGKELDDFKGSRCIHIGSAEQTEQFTLYVITVTVGSYSWTVKHRYSEFHELHEKLTASYKLDKSLLPPKKLFGNQTESFIKKRQRELEIYLQTIILYLAHHIPSCLAYFLDFDKYEIHGITQSMAEDLYNRGEALLFSKEFYEATSLQLYSLTERLKLPEPTCESGDVKKDLGHILDFITRCKYLKVTCEREPVGTSNILMNKVPFDLTLFKSLQTLHVQGCNMRLILGLEVVKQTLTKLEVHKSTSSMKEVLLQDAHHWRAEDGGIIVGHWDLVTEANFSTNSFSEIHESIQLLPNLERLDLSHNVLESIQNLQWLSQLTYLDLSHNNIRTLDSLHTKLGNLKCLLVSHNRLEHLHGFAKLFSLQTLDISHNSISTIKELWFVSQLPCVESLIVTGNAVTNSLDYRTKTLEMFGDRVREVVLDKEPSDQKELDTVAVLQALRKAKNVKIAKKSFQQKNPSQLSLSDMCGDLIDTPDGRMSHAASPIPGTVSRSYPSNGTEWLRREHTSGLRSASPFSQMSIKSFTSLQEEAAHSSPTPGLSGVACVSPSSGQLESSRSNATSPHSIVLPDALSDHESELEAEDFEQVPEAHPFDLNFENLNVAGGSNPSKEDDSGKGKSPSNAPRLLNKLKKPGPDSNPNLASLSPGHSSATLSSDQHCQGREPPSQMRCVMQKVHLTGLFLLP</sequence>
<feature type="region of interest" description="Disordered" evidence="3">
    <location>
        <begin position="562"/>
        <end position="601"/>
    </location>
</feature>
<dbReference type="FunFam" id="3.30.1520.10:FF:000020">
    <property type="entry name" value="nischarin isoform X1"/>
    <property type="match status" value="1"/>
</dbReference>
<dbReference type="SUPFAM" id="SSF52075">
    <property type="entry name" value="Outer arm dynein light chain 1"/>
    <property type="match status" value="1"/>
</dbReference>
<dbReference type="PRINTS" id="PR00019">
    <property type="entry name" value="LEURICHRPT"/>
</dbReference>
<dbReference type="AlphaFoldDB" id="A0A433SNA0"/>
<dbReference type="SMART" id="SM00369">
    <property type="entry name" value="LRR_TYP"/>
    <property type="match status" value="4"/>
</dbReference>
<dbReference type="SMART" id="SM00312">
    <property type="entry name" value="PX"/>
    <property type="match status" value="1"/>
</dbReference>
<dbReference type="InterPro" id="IPR001683">
    <property type="entry name" value="PX_dom"/>
</dbReference>
<evidence type="ECO:0000256" key="2">
    <source>
        <dbReference type="ARBA" id="ARBA00022737"/>
    </source>
</evidence>
<dbReference type="SMART" id="SM00365">
    <property type="entry name" value="LRR_SD22"/>
    <property type="match status" value="4"/>
</dbReference>
<accession>A0A433SNA0</accession>
<dbReference type="Gene3D" id="3.30.1520.10">
    <property type="entry name" value="Phox-like domain"/>
    <property type="match status" value="1"/>
</dbReference>
<dbReference type="InterPro" id="IPR036871">
    <property type="entry name" value="PX_dom_sf"/>
</dbReference>
<dbReference type="InterPro" id="IPR001611">
    <property type="entry name" value="Leu-rich_rpt"/>
</dbReference>
<feature type="domain" description="PX" evidence="4">
    <location>
        <begin position="40"/>
        <end position="150"/>
    </location>
</feature>
<feature type="compositionally biased region" description="Polar residues" evidence="3">
    <location>
        <begin position="562"/>
        <end position="573"/>
    </location>
</feature>
<feature type="non-terminal residue" evidence="5">
    <location>
        <position position="719"/>
    </location>
</feature>
<feature type="compositionally biased region" description="Polar residues" evidence="3">
    <location>
        <begin position="672"/>
        <end position="693"/>
    </location>
</feature>
<dbReference type="Proteomes" id="UP000271974">
    <property type="component" value="Unassembled WGS sequence"/>
</dbReference>
<dbReference type="Gene3D" id="3.80.10.10">
    <property type="entry name" value="Ribonuclease Inhibitor"/>
    <property type="match status" value="1"/>
</dbReference>
<feature type="compositionally biased region" description="Polar residues" evidence="3">
    <location>
        <begin position="582"/>
        <end position="599"/>
    </location>
</feature>
<evidence type="ECO:0000256" key="1">
    <source>
        <dbReference type="ARBA" id="ARBA00022614"/>
    </source>
</evidence>
<evidence type="ECO:0000313" key="6">
    <source>
        <dbReference type="Proteomes" id="UP000271974"/>
    </source>
</evidence>
<dbReference type="Pfam" id="PF14580">
    <property type="entry name" value="LRR_9"/>
    <property type="match status" value="1"/>
</dbReference>
<feature type="region of interest" description="Disordered" evidence="3">
    <location>
        <begin position="635"/>
        <end position="702"/>
    </location>
</feature>
<dbReference type="PANTHER" id="PTHR15454:SF35">
    <property type="entry name" value="NISCHARIN"/>
    <property type="match status" value="1"/>
</dbReference>
<proteinExistence type="predicted"/>
<evidence type="ECO:0000259" key="4">
    <source>
        <dbReference type="PROSITE" id="PS50195"/>
    </source>
</evidence>
<name>A0A433SNA0_ELYCH</name>
<dbReference type="GO" id="GO:0035091">
    <property type="term" value="F:phosphatidylinositol binding"/>
    <property type="evidence" value="ECO:0007669"/>
    <property type="project" value="InterPro"/>
</dbReference>
<evidence type="ECO:0000256" key="3">
    <source>
        <dbReference type="SAM" id="MobiDB-lite"/>
    </source>
</evidence>
<dbReference type="PROSITE" id="PS50195">
    <property type="entry name" value="PX"/>
    <property type="match status" value="1"/>
</dbReference>
<dbReference type="EMBL" id="RQTK01001359">
    <property type="protein sequence ID" value="RUS70659.1"/>
    <property type="molecule type" value="Genomic_DNA"/>
</dbReference>
<comment type="caution">
    <text evidence="5">The sequence shown here is derived from an EMBL/GenBank/DDBJ whole genome shotgun (WGS) entry which is preliminary data.</text>
</comment>
<dbReference type="GO" id="GO:0005737">
    <property type="term" value="C:cytoplasm"/>
    <property type="evidence" value="ECO:0007669"/>
    <property type="project" value="TreeGrafter"/>
</dbReference>
<dbReference type="InterPro" id="IPR003591">
    <property type="entry name" value="Leu-rich_rpt_typical-subtyp"/>
</dbReference>
<dbReference type="SUPFAM" id="SSF64268">
    <property type="entry name" value="PX domain"/>
    <property type="match status" value="1"/>
</dbReference>
<keyword evidence="2" id="KW-0677">Repeat</keyword>
<dbReference type="InterPro" id="IPR032675">
    <property type="entry name" value="LRR_dom_sf"/>
</dbReference>
<keyword evidence="6" id="KW-1185">Reference proteome</keyword>
<dbReference type="Pfam" id="PF00787">
    <property type="entry name" value="PX"/>
    <property type="match status" value="1"/>
</dbReference>
<keyword evidence="1" id="KW-0433">Leucine-rich repeat</keyword>
<dbReference type="PANTHER" id="PTHR15454">
    <property type="entry name" value="NISCHARIN RELATED"/>
    <property type="match status" value="1"/>
</dbReference>
<dbReference type="OrthoDB" id="6138873at2759"/>
<reference evidence="5 6" key="1">
    <citation type="submission" date="2019-01" db="EMBL/GenBank/DDBJ databases">
        <title>A draft genome assembly of the solar-powered sea slug Elysia chlorotica.</title>
        <authorList>
            <person name="Cai H."/>
            <person name="Li Q."/>
            <person name="Fang X."/>
            <person name="Li J."/>
            <person name="Curtis N.E."/>
            <person name="Altenburger A."/>
            <person name="Shibata T."/>
            <person name="Feng M."/>
            <person name="Maeda T."/>
            <person name="Schwartz J.A."/>
            <person name="Shigenobu S."/>
            <person name="Lundholm N."/>
            <person name="Nishiyama T."/>
            <person name="Yang H."/>
            <person name="Hasebe M."/>
            <person name="Li S."/>
            <person name="Pierce S.K."/>
            <person name="Wang J."/>
        </authorList>
    </citation>
    <scope>NUCLEOTIDE SEQUENCE [LARGE SCALE GENOMIC DNA]</scope>
    <source>
        <strain evidence="5">EC2010</strain>
        <tissue evidence="5">Whole organism of an adult</tissue>
    </source>
</reference>